<organism evidence="1 2">
    <name type="scientific">Pseudolycoriella hygida</name>
    <dbReference type="NCBI Taxonomy" id="35572"/>
    <lineage>
        <taxon>Eukaryota</taxon>
        <taxon>Metazoa</taxon>
        <taxon>Ecdysozoa</taxon>
        <taxon>Arthropoda</taxon>
        <taxon>Hexapoda</taxon>
        <taxon>Insecta</taxon>
        <taxon>Pterygota</taxon>
        <taxon>Neoptera</taxon>
        <taxon>Endopterygota</taxon>
        <taxon>Diptera</taxon>
        <taxon>Nematocera</taxon>
        <taxon>Sciaroidea</taxon>
        <taxon>Sciaridae</taxon>
        <taxon>Pseudolycoriella</taxon>
    </lineage>
</organism>
<feature type="non-terminal residue" evidence="1">
    <location>
        <position position="99"/>
    </location>
</feature>
<dbReference type="AlphaFoldDB" id="A0A9Q0NF65"/>
<evidence type="ECO:0000313" key="2">
    <source>
        <dbReference type="Proteomes" id="UP001151699"/>
    </source>
</evidence>
<accession>A0A9Q0NF65</accession>
<dbReference type="EMBL" id="WJQU01000001">
    <property type="protein sequence ID" value="KAJ6649136.1"/>
    <property type="molecule type" value="Genomic_DNA"/>
</dbReference>
<gene>
    <name evidence="1" type="ORF">Bhyg_04369</name>
</gene>
<evidence type="ECO:0000313" key="1">
    <source>
        <dbReference type="EMBL" id="KAJ6649136.1"/>
    </source>
</evidence>
<dbReference type="OrthoDB" id="6350321at2759"/>
<name>A0A9Q0NF65_9DIPT</name>
<dbReference type="Proteomes" id="UP001151699">
    <property type="component" value="Chromosome A"/>
</dbReference>
<reference evidence="1" key="1">
    <citation type="submission" date="2022-07" db="EMBL/GenBank/DDBJ databases">
        <authorList>
            <person name="Trinca V."/>
            <person name="Uliana J.V.C."/>
            <person name="Torres T.T."/>
            <person name="Ward R.J."/>
            <person name="Monesi N."/>
        </authorList>
    </citation>
    <scope>NUCLEOTIDE SEQUENCE</scope>
    <source>
        <strain evidence="1">HSMRA1968</strain>
        <tissue evidence="1">Whole embryos</tissue>
    </source>
</reference>
<protein>
    <submittedName>
        <fullName evidence="1">Uncharacterized protein</fullName>
    </submittedName>
</protein>
<proteinExistence type="predicted"/>
<keyword evidence="2" id="KW-1185">Reference proteome</keyword>
<sequence>VNEIVYTESVLPTTDDSTNVNVSGSSILSNQLVLVTNDFCTNFPLLKPIEDDHFKERSLADMGYDRNSTAHWGNIVQPKKQDMKTLINEIIMKHDKTDI</sequence>
<feature type="non-terminal residue" evidence="1">
    <location>
        <position position="1"/>
    </location>
</feature>
<comment type="caution">
    <text evidence="1">The sequence shown here is derived from an EMBL/GenBank/DDBJ whole genome shotgun (WGS) entry which is preliminary data.</text>
</comment>